<evidence type="ECO:0000313" key="1">
    <source>
        <dbReference type="EMBL" id="TEA37847.1"/>
    </source>
</evidence>
<gene>
    <name evidence="1" type="ORF">DBR06_SOUSAS1410073</name>
</gene>
<evidence type="ECO:0000313" key="2">
    <source>
        <dbReference type="Proteomes" id="UP000295264"/>
    </source>
</evidence>
<keyword evidence="2" id="KW-1185">Reference proteome</keyword>
<dbReference type="AlphaFoldDB" id="A0A484GPP7"/>
<name>A0A484GPP7_SOUCH</name>
<proteinExistence type="predicted"/>
<dbReference type="EMBL" id="QWLN02005128">
    <property type="protein sequence ID" value="TEA37847.1"/>
    <property type="molecule type" value="Genomic_DNA"/>
</dbReference>
<accession>A0A484GPP7</accession>
<comment type="caution">
    <text evidence="1">The sequence shown here is derived from an EMBL/GenBank/DDBJ whole genome shotgun (WGS) entry which is preliminary data.</text>
</comment>
<dbReference type="Proteomes" id="UP000295264">
    <property type="component" value="Unassembled WGS sequence"/>
</dbReference>
<sequence>QHLELELPDLNRVGTLGRKAGWSHLGKFESYLFVFFVDAHEII</sequence>
<organism evidence="1 2">
    <name type="scientific">Sousa chinensis</name>
    <name type="common">Indo-pacific humpbacked dolphin</name>
    <name type="synonym">Steno chinensis</name>
    <dbReference type="NCBI Taxonomy" id="103600"/>
    <lineage>
        <taxon>Eukaryota</taxon>
        <taxon>Metazoa</taxon>
        <taxon>Chordata</taxon>
        <taxon>Craniata</taxon>
        <taxon>Vertebrata</taxon>
        <taxon>Euteleostomi</taxon>
        <taxon>Mammalia</taxon>
        <taxon>Eutheria</taxon>
        <taxon>Laurasiatheria</taxon>
        <taxon>Artiodactyla</taxon>
        <taxon>Whippomorpha</taxon>
        <taxon>Cetacea</taxon>
        <taxon>Odontoceti</taxon>
        <taxon>Delphinidae</taxon>
        <taxon>Sousa</taxon>
    </lineage>
</organism>
<reference evidence="1 2" key="1">
    <citation type="journal article" date="2018" name="Genomics">
        <title>Molecular footprints of inshore aquatic adaptation in Indo-Pacific humpback dolphin (Sousa chinensis).</title>
        <authorList>
            <person name="Ming Y."/>
            <person name="Jian J."/>
            <person name="Yu F."/>
            <person name="Yu X."/>
            <person name="Wang J."/>
            <person name="Liu W."/>
        </authorList>
    </citation>
    <scope>NUCLEOTIDE SEQUENCE [LARGE SCALE GENOMIC DNA]</scope>
    <source>
        <strain evidence="1">MY-2018</strain>
        <tissue evidence="1">Skin</tissue>
    </source>
</reference>
<protein>
    <submittedName>
        <fullName evidence="1">Uncharacterized protein</fullName>
    </submittedName>
</protein>
<feature type="non-terminal residue" evidence="1">
    <location>
        <position position="1"/>
    </location>
</feature>